<name>A0A2S2QGN2_9HEMI</name>
<dbReference type="GeneID" id="112680606"/>
<dbReference type="EMBL" id="GGMS01007694">
    <property type="protein sequence ID" value="MBY76897.1"/>
    <property type="molecule type" value="Transcribed_RNA"/>
</dbReference>
<dbReference type="InterPro" id="IPR050863">
    <property type="entry name" value="CenT-Element_Derived"/>
</dbReference>
<dbReference type="AlphaFoldDB" id="A0A2S2QGN2"/>
<evidence type="ECO:0000313" key="3">
    <source>
        <dbReference type="Proteomes" id="UP000694846"/>
    </source>
</evidence>
<feature type="domain" description="DDE-1" evidence="1">
    <location>
        <begin position="21"/>
        <end position="165"/>
    </location>
</feature>
<evidence type="ECO:0000259" key="1">
    <source>
        <dbReference type="Pfam" id="PF03184"/>
    </source>
</evidence>
<reference evidence="2" key="1">
    <citation type="submission" date="2018-04" db="EMBL/GenBank/DDBJ databases">
        <title>Transcriptome assembly of Sipha flava.</title>
        <authorList>
            <person name="Scully E.D."/>
            <person name="Geib S.M."/>
            <person name="Palmer N.A."/>
            <person name="Koch K."/>
            <person name="Bradshaw J."/>
            <person name="Heng-Moss T."/>
            <person name="Sarath G."/>
        </authorList>
    </citation>
    <scope>NUCLEOTIDE SEQUENCE</scope>
</reference>
<evidence type="ECO:0000313" key="2">
    <source>
        <dbReference type="EMBL" id="MBY76897.1"/>
    </source>
</evidence>
<dbReference type="GO" id="GO:0005634">
    <property type="term" value="C:nucleus"/>
    <property type="evidence" value="ECO:0007669"/>
    <property type="project" value="TreeGrafter"/>
</dbReference>
<dbReference type="GO" id="GO:0003677">
    <property type="term" value="F:DNA binding"/>
    <property type="evidence" value="ECO:0007669"/>
    <property type="project" value="TreeGrafter"/>
</dbReference>
<dbReference type="InterPro" id="IPR036397">
    <property type="entry name" value="RNaseH_sf"/>
</dbReference>
<dbReference type="Pfam" id="PF03184">
    <property type="entry name" value="DDE_1"/>
    <property type="match status" value="1"/>
</dbReference>
<organism evidence="2">
    <name type="scientific">Sipha flava</name>
    <name type="common">yellow sugarcane aphid</name>
    <dbReference type="NCBI Taxonomy" id="143950"/>
    <lineage>
        <taxon>Eukaryota</taxon>
        <taxon>Metazoa</taxon>
        <taxon>Ecdysozoa</taxon>
        <taxon>Arthropoda</taxon>
        <taxon>Hexapoda</taxon>
        <taxon>Insecta</taxon>
        <taxon>Pterygota</taxon>
        <taxon>Neoptera</taxon>
        <taxon>Paraneoptera</taxon>
        <taxon>Hemiptera</taxon>
        <taxon>Sternorrhyncha</taxon>
        <taxon>Aphidomorpha</taxon>
        <taxon>Aphidoidea</taxon>
        <taxon>Aphididae</taxon>
        <taxon>Sipha</taxon>
    </lineage>
</organism>
<sequence length="272" mass="31218">MKPIIGARRQNVYDEHTNSDKENVTTLFGTNAIGKWAPILTIFKCERIPAALVKIEPPGWGIGESETGWMTGETFFEYITNIFLPFLNEANIKRPVIVFLDSHKSHLSLHLSKFCQEHGLILISLNSNSTHILQPLEIAIFGPLKGRWKRIVKQWRLDNEKEITKSDIPQALSQIINDAGMEKNIQSGFHVISLYPFNADDSVDYNKIIVRTNPIHETTKNIGDIKSHLTFIENNINKFDVDLVTKFKRTYRGKYEWDGKVKALYGHHFLKT</sequence>
<dbReference type="PANTHER" id="PTHR19303">
    <property type="entry name" value="TRANSPOSON"/>
    <property type="match status" value="1"/>
</dbReference>
<gene>
    <name evidence="4" type="primary">LOC112680606</name>
    <name evidence="2" type="ORF">g.148918</name>
</gene>
<evidence type="ECO:0000313" key="4">
    <source>
        <dbReference type="RefSeq" id="XP_025406548.1"/>
    </source>
</evidence>
<dbReference type="OrthoDB" id="6626399at2759"/>
<protein>
    <submittedName>
        <fullName evidence="4">Uncharacterized protein LOC112680606</fullName>
    </submittedName>
</protein>
<accession>A0A2S2QGN2</accession>
<dbReference type="InterPro" id="IPR004875">
    <property type="entry name" value="DDE_SF_endonuclease_dom"/>
</dbReference>
<reference evidence="4" key="2">
    <citation type="submission" date="2025-04" db="UniProtKB">
        <authorList>
            <consortium name="RefSeq"/>
        </authorList>
    </citation>
    <scope>IDENTIFICATION</scope>
    <source>
        <tissue evidence="4">Whole body</tissue>
    </source>
</reference>
<proteinExistence type="predicted"/>
<dbReference type="Gene3D" id="3.30.420.10">
    <property type="entry name" value="Ribonuclease H-like superfamily/Ribonuclease H"/>
    <property type="match status" value="1"/>
</dbReference>
<keyword evidence="3" id="KW-1185">Reference proteome</keyword>
<dbReference type="RefSeq" id="XP_025406548.1">
    <property type="nucleotide sequence ID" value="XM_025550763.1"/>
</dbReference>
<dbReference type="PANTHER" id="PTHR19303:SF74">
    <property type="entry name" value="POGO TRANSPOSABLE ELEMENT WITH KRAB DOMAIN"/>
    <property type="match status" value="1"/>
</dbReference>
<dbReference type="Proteomes" id="UP000694846">
    <property type="component" value="Unplaced"/>
</dbReference>